<dbReference type="SMART" id="SM00849">
    <property type="entry name" value="Lactamase_B"/>
    <property type="match status" value="1"/>
</dbReference>
<dbReference type="SUPFAM" id="SSF56281">
    <property type="entry name" value="Metallo-hydrolase/oxidoreductase"/>
    <property type="match status" value="1"/>
</dbReference>
<name>A0A1X0DNZ7_9MYCO</name>
<comment type="caution">
    <text evidence="1">The sequence shown here is derived from an EMBL/GenBank/DDBJ whole genome shotgun (WGS) entry which is preliminary data.</text>
</comment>
<keyword evidence="1" id="KW-0378">Hydrolase</keyword>
<dbReference type="Gene3D" id="3.60.15.10">
    <property type="entry name" value="Ribonuclease Z/Hydroxyacylglutathione hydrolase-like"/>
    <property type="match status" value="1"/>
</dbReference>
<dbReference type="Proteomes" id="UP000192801">
    <property type="component" value="Unassembled WGS sequence"/>
</dbReference>
<dbReference type="InterPro" id="IPR001279">
    <property type="entry name" value="Metallo-B-lactamas"/>
</dbReference>
<gene>
    <name evidence="1" type="ORF">BST26_00770</name>
</gene>
<proteinExistence type="predicted"/>
<sequence>MSPQPGIERVVTHGTFELDGGSWEVDNNIWIVGDDKEVIVIDAAHDAAAIESAVGNRHVVAVVCTHGHNDHITVAPQLSKDFDAPVLLNPADEMLWRMTHPDSTFRTLTDGETLRADGIELHAIATPGHSPGSTCLYAPDLGAVFSGDTLFQGGPGATGRSFSDFPTILGSIKDKLGKLPADTVVYTGHGDTTRIGDEMVHYDDWVARGH</sequence>
<protein>
    <submittedName>
        <fullName evidence="1">Zn-dependent hydrolase</fullName>
    </submittedName>
</protein>
<dbReference type="EMBL" id="MVHS01000001">
    <property type="protein sequence ID" value="ORA74141.1"/>
    <property type="molecule type" value="Genomic_DNA"/>
</dbReference>
<dbReference type="OrthoDB" id="2971563at2"/>
<dbReference type="GO" id="GO:0016787">
    <property type="term" value="F:hydrolase activity"/>
    <property type="evidence" value="ECO:0007669"/>
    <property type="project" value="UniProtKB-KW"/>
</dbReference>
<dbReference type="PANTHER" id="PTHR46233">
    <property type="entry name" value="HYDROXYACYLGLUTATHIONE HYDROLASE GLOC"/>
    <property type="match status" value="1"/>
</dbReference>
<reference evidence="1 2" key="1">
    <citation type="submission" date="2016-12" db="EMBL/GenBank/DDBJ databases">
        <title>The new phylogeny of genus Mycobacterium.</title>
        <authorList>
            <person name="Tortoli E."/>
            <person name="Trovato A."/>
            <person name="Cirillo D.M."/>
        </authorList>
    </citation>
    <scope>NUCLEOTIDE SEQUENCE [LARGE SCALE GENOMIC DNA]</scope>
    <source>
        <strain evidence="1 2">DSM 45130</strain>
    </source>
</reference>
<accession>A0A1X0DNZ7</accession>
<dbReference type="PANTHER" id="PTHR46233:SF4">
    <property type="entry name" value="METALLO-BETA-LACTAMASE DOMAIN-CONTAINING PROTEIN"/>
    <property type="match status" value="1"/>
</dbReference>
<evidence type="ECO:0000313" key="1">
    <source>
        <dbReference type="EMBL" id="ORA74141.1"/>
    </source>
</evidence>
<keyword evidence="2" id="KW-1185">Reference proteome</keyword>
<dbReference type="RefSeq" id="WP_083028896.1">
    <property type="nucleotide sequence ID" value="NZ_AP022618.1"/>
</dbReference>
<dbReference type="InterPro" id="IPR036866">
    <property type="entry name" value="RibonucZ/Hydroxyglut_hydro"/>
</dbReference>
<dbReference type="STRING" id="444597.BST26_00770"/>
<evidence type="ECO:0000313" key="2">
    <source>
        <dbReference type="Proteomes" id="UP000192801"/>
    </source>
</evidence>
<dbReference type="CDD" id="cd06262">
    <property type="entry name" value="metallo-hydrolase-like_MBL-fold"/>
    <property type="match status" value="1"/>
</dbReference>
<dbReference type="InterPro" id="IPR051453">
    <property type="entry name" value="MBL_Glyoxalase_II"/>
</dbReference>
<dbReference type="Pfam" id="PF00753">
    <property type="entry name" value="Lactamase_B"/>
    <property type="match status" value="1"/>
</dbReference>
<dbReference type="AlphaFoldDB" id="A0A1X0DNZ7"/>
<organism evidence="1 2">
    <name type="scientific">Mycolicibacterium insubricum</name>
    <dbReference type="NCBI Taxonomy" id="444597"/>
    <lineage>
        <taxon>Bacteria</taxon>
        <taxon>Bacillati</taxon>
        <taxon>Actinomycetota</taxon>
        <taxon>Actinomycetes</taxon>
        <taxon>Mycobacteriales</taxon>
        <taxon>Mycobacteriaceae</taxon>
        <taxon>Mycolicibacterium</taxon>
    </lineage>
</organism>